<feature type="transmembrane region" description="Helical" evidence="13">
    <location>
        <begin position="134"/>
        <end position="153"/>
    </location>
</feature>
<evidence type="ECO:0000313" key="15">
    <source>
        <dbReference type="EMBL" id="OBR63108.1"/>
    </source>
</evidence>
<keyword evidence="8" id="KW-0378">Hydrolase</keyword>
<comment type="similarity">
    <text evidence="3">Belongs to the peptidase M50B family.</text>
</comment>
<keyword evidence="5 15" id="KW-0645">Protease</keyword>
<evidence type="ECO:0000256" key="10">
    <source>
        <dbReference type="ARBA" id="ARBA00022989"/>
    </source>
</evidence>
<feature type="transmembrane region" description="Helical" evidence="13">
    <location>
        <begin position="180"/>
        <end position="203"/>
    </location>
</feature>
<comment type="subcellular location">
    <subcellularLocation>
        <location evidence="2">Cell membrane</location>
        <topology evidence="2">Multi-pass membrane protein</topology>
    </subcellularLocation>
</comment>
<dbReference type="STRING" id="1844972.A7K91_23695"/>
<evidence type="ECO:0000256" key="8">
    <source>
        <dbReference type="ARBA" id="ARBA00022801"/>
    </source>
</evidence>
<dbReference type="GO" id="GO:0046872">
    <property type="term" value="F:metal ion binding"/>
    <property type="evidence" value="ECO:0007669"/>
    <property type="project" value="UniProtKB-KW"/>
</dbReference>
<dbReference type="Proteomes" id="UP000092024">
    <property type="component" value="Unassembled WGS sequence"/>
</dbReference>
<dbReference type="Pfam" id="PF02163">
    <property type="entry name" value="Peptidase_M50"/>
    <property type="match status" value="1"/>
</dbReference>
<name>A0A1A5YBY7_9BACL</name>
<evidence type="ECO:0000256" key="2">
    <source>
        <dbReference type="ARBA" id="ARBA00004651"/>
    </source>
</evidence>
<gene>
    <name evidence="15" type="ORF">A7K91_23695</name>
</gene>
<dbReference type="CDD" id="cd06158">
    <property type="entry name" value="S2P-M50_like_1"/>
    <property type="match status" value="1"/>
</dbReference>
<organism evidence="15 16">
    <name type="scientific">Paenibacillus oryzae</name>
    <dbReference type="NCBI Taxonomy" id="1844972"/>
    <lineage>
        <taxon>Bacteria</taxon>
        <taxon>Bacillati</taxon>
        <taxon>Bacillota</taxon>
        <taxon>Bacilli</taxon>
        <taxon>Bacillales</taxon>
        <taxon>Paenibacillaceae</taxon>
        <taxon>Paenibacillus</taxon>
    </lineage>
</organism>
<proteinExistence type="inferred from homology"/>
<evidence type="ECO:0000259" key="14">
    <source>
        <dbReference type="Pfam" id="PF02163"/>
    </source>
</evidence>
<accession>A0A1A5YBY7</accession>
<feature type="transmembrane region" description="Helical" evidence="13">
    <location>
        <begin position="12"/>
        <end position="33"/>
    </location>
</feature>
<dbReference type="GO" id="GO:0005886">
    <property type="term" value="C:plasma membrane"/>
    <property type="evidence" value="ECO:0007669"/>
    <property type="project" value="UniProtKB-SubCell"/>
</dbReference>
<dbReference type="InterPro" id="IPR052348">
    <property type="entry name" value="Metallopeptidase_M50B"/>
</dbReference>
<evidence type="ECO:0000256" key="3">
    <source>
        <dbReference type="ARBA" id="ARBA00007931"/>
    </source>
</evidence>
<keyword evidence="6 13" id="KW-0812">Transmembrane</keyword>
<keyword evidence="10 13" id="KW-1133">Transmembrane helix</keyword>
<dbReference type="AlphaFoldDB" id="A0A1A5YBY7"/>
<dbReference type="InterPro" id="IPR008915">
    <property type="entry name" value="Peptidase_M50"/>
</dbReference>
<keyword evidence="11 15" id="KW-0482">Metalloprotease</keyword>
<reference evidence="15 16" key="1">
    <citation type="submission" date="2016-05" db="EMBL/GenBank/DDBJ databases">
        <title>Paenibacillus oryzae. sp. nov., isolated from the rice root.</title>
        <authorList>
            <person name="Zhang J."/>
            <person name="Zhang X."/>
        </authorList>
    </citation>
    <scope>NUCLEOTIDE SEQUENCE [LARGE SCALE GENOMIC DNA]</scope>
    <source>
        <strain evidence="15 16">1DrF-4</strain>
    </source>
</reference>
<keyword evidence="12 13" id="KW-0472">Membrane</keyword>
<evidence type="ECO:0000256" key="11">
    <source>
        <dbReference type="ARBA" id="ARBA00023049"/>
    </source>
</evidence>
<keyword evidence="9" id="KW-0862">Zinc</keyword>
<keyword evidence="16" id="KW-1185">Reference proteome</keyword>
<evidence type="ECO:0000256" key="1">
    <source>
        <dbReference type="ARBA" id="ARBA00001947"/>
    </source>
</evidence>
<feature type="domain" description="Peptidase M50" evidence="14">
    <location>
        <begin position="126"/>
        <end position="177"/>
    </location>
</feature>
<dbReference type="EMBL" id="LYPA01000075">
    <property type="protein sequence ID" value="OBR63108.1"/>
    <property type="molecule type" value="Genomic_DNA"/>
</dbReference>
<comment type="cofactor">
    <cofactor evidence="1">
        <name>Zn(2+)</name>
        <dbReference type="ChEBI" id="CHEBI:29105"/>
    </cofactor>
</comment>
<evidence type="ECO:0000256" key="9">
    <source>
        <dbReference type="ARBA" id="ARBA00022833"/>
    </source>
</evidence>
<evidence type="ECO:0000256" key="6">
    <source>
        <dbReference type="ARBA" id="ARBA00022692"/>
    </source>
</evidence>
<feature type="transmembrane region" description="Helical" evidence="13">
    <location>
        <begin position="87"/>
        <end position="114"/>
    </location>
</feature>
<dbReference type="InterPro" id="IPR044537">
    <property type="entry name" value="Rip2-like"/>
</dbReference>
<keyword evidence="7" id="KW-0479">Metal-binding</keyword>
<dbReference type="GO" id="GO:0008237">
    <property type="term" value="F:metallopeptidase activity"/>
    <property type="evidence" value="ECO:0007669"/>
    <property type="project" value="UniProtKB-KW"/>
</dbReference>
<evidence type="ECO:0000256" key="4">
    <source>
        <dbReference type="ARBA" id="ARBA00022475"/>
    </source>
</evidence>
<evidence type="ECO:0000256" key="5">
    <source>
        <dbReference type="ARBA" id="ARBA00022670"/>
    </source>
</evidence>
<dbReference type="PANTHER" id="PTHR35864:SF1">
    <property type="entry name" value="ZINC METALLOPROTEASE YWHC-RELATED"/>
    <property type="match status" value="1"/>
</dbReference>
<sequence length="221" mass="25072">MSNFFWFPIEELPFIVLSIILCFTIHEFAHAFTAWKFGDDTAYKEGRVTLNPVAHLDFLGFIFIILAGFGWAKPVPVRASRFSNPRLMSVIVSAAGPVSNFLLGVLSFFLLFLLYRFGLVDGASDGVRAAIETFFGYFIHFNFLLFVFNLIPLPPLDGYRIVMEFLPLNLRFKIEQHAQWGVIIFLLLVFIPPLRAVTIGPILGWTENITLFVGKLVSFVI</sequence>
<evidence type="ECO:0000256" key="13">
    <source>
        <dbReference type="SAM" id="Phobius"/>
    </source>
</evidence>
<keyword evidence="4" id="KW-1003">Cell membrane</keyword>
<feature type="transmembrane region" description="Helical" evidence="13">
    <location>
        <begin position="53"/>
        <end position="75"/>
    </location>
</feature>
<evidence type="ECO:0000256" key="12">
    <source>
        <dbReference type="ARBA" id="ARBA00023136"/>
    </source>
</evidence>
<dbReference type="PANTHER" id="PTHR35864">
    <property type="entry name" value="ZINC METALLOPROTEASE MJ0611-RELATED"/>
    <property type="match status" value="1"/>
</dbReference>
<protein>
    <submittedName>
        <fullName evidence="15">Zinc metalloprotease</fullName>
    </submittedName>
</protein>
<comment type="caution">
    <text evidence="15">The sequence shown here is derived from an EMBL/GenBank/DDBJ whole genome shotgun (WGS) entry which is preliminary data.</text>
</comment>
<evidence type="ECO:0000256" key="7">
    <source>
        <dbReference type="ARBA" id="ARBA00022723"/>
    </source>
</evidence>
<dbReference type="GO" id="GO:0006508">
    <property type="term" value="P:proteolysis"/>
    <property type="evidence" value="ECO:0007669"/>
    <property type="project" value="UniProtKB-KW"/>
</dbReference>
<evidence type="ECO:0000313" key="16">
    <source>
        <dbReference type="Proteomes" id="UP000092024"/>
    </source>
</evidence>